<keyword evidence="3" id="KW-1185">Reference proteome</keyword>
<feature type="transmembrane region" description="Helical" evidence="1">
    <location>
        <begin position="12"/>
        <end position="30"/>
    </location>
</feature>
<dbReference type="EMBL" id="BSUZ01000001">
    <property type="protein sequence ID" value="GMA87582.1"/>
    <property type="molecule type" value="Genomic_DNA"/>
</dbReference>
<feature type="transmembrane region" description="Helical" evidence="1">
    <location>
        <begin position="36"/>
        <end position="56"/>
    </location>
</feature>
<organism evidence="2 3">
    <name type="scientific">Angustibacter aerolatus</name>
    <dbReference type="NCBI Taxonomy" id="1162965"/>
    <lineage>
        <taxon>Bacteria</taxon>
        <taxon>Bacillati</taxon>
        <taxon>Actinomycetota</taxon>
        <taxon>Actinomycetes</taxon>
        <taxon>Kineosporiales</taxon>
        <taxon>Kineosporiaceae</taxon>
    </lineage>
</organism>
<gene>
    <name evidence="2" type="ORF">GCM10025868_28320</name>
</gene>
<proteinExistence type="predicted"/>
<evidence type="ECO:0000313" key="2">
    <source>
        <dbReference type="EMBL" id="GMA87582.1"/>
    </source>
</evidence>
<protein>
    <recommendedName>
        <fullName evidence="4">DUF2516 family protein</fullName>
    </recommendedName>
</protein>
<reference evidence="3" key="1">
    <citation type="journal article" date="2019" name="Int. J. Syst. Evol. Microbiol.">
        <title>The Global Catalogue of Microorganisms (GCM) 10K type strain sequencing project: providing services to taxonomists for standard genome sequencing and annotation.</title>
        <authorList>
            <consortium name="The Broad Institute Genomics Platform"/>
            <consortium name="The Broad Institute Genome Sequencing Center for Infectious Disease"/>
            <person name="Wu L."/>
            <person name="Ma J."/>
        </authorList>
    </citation>
    <scope>NUCLEOTIDE SEQUENCE [LARGE SCALE GENOMIC DNA]</scope>
    <source>
        <strain evidence="3">NBRC 108730</strain>
    </source>
</reference>
<name>A0ABQ6JH79_9ACTN</name>
<dbReference type="Proteomes" id="UP001157017">
    <property type="component" value="Unassembled WGS sequence"/>
</dbReference>
<evidence type="ECO:0000256" key="1">
    <source>
        <dbReference type="SAM" id="Phobius"/>
    </source>
</evidence>
<sequence>MRTSPPASLTKQRWVLILAVATAIGFVSFLSNPLGFLNLIAFVAAAVYLVDVRPALQRVGGGGGRGSRGPAGPW</sequence>
<dbReference type="Pfam" id="PF10724">
    <property type="entry name" value="DUF2516"/>
    <property type="match status" value="1"/>
</dbReference>
<evidence type="ECO:0008006" key="4">
    <source>
        <dbReference type="Google" id="ProtNLM"/>
    </source>
</evidence>
<keyword evidence="1" id="KW-0812">Transmembrane</keyword>
<dbReference type="InterPro" id="IPR019662">
    <property type="entry name" value="DUF2516"/>
</dbReference>
<keyword evidence="1" id="KW-0472">Membrane</keyword>
<evidence type="ECO:0000313" key="3">
    <source>
        <dbReference type="Proteomes" id="UP001157017"/>
    </source>
</evidence>
<comment type="caution">
    <text evidence="2">The sequence shown here is derived from an EMBL/GenBank/DDBJ whole genome shotgun (WGS) entry which is preliminary data.</text>
</comment>
<keyword evidence="1" id="KW-1133">Transmembrane helix</keyword>
<accession>A0ABQ6JH79</accession>